<dbReference type="OrthoDB" id="273917at2759"/>
<comment type="caution">
    <text evidence="2">The sequence shown here is derived from an EMBL/GenBank/DDBJ whole genome shotgun (WGS) entry which is preliminary data.</text>
</comment>
<dbReference type="GO" id="GO:0031123">
    <property type="term" value="P:RNA 3'-end processing"/>
    <property type="evidence" value="ECO:0007669"/>
    <property type="project" value="TreeGrafter"/>
</dbReference>
<keyword evidence="3" id="KW-1185">Reference proteome</keyword>
<evidence type="ECO:0000313" key="3">
    <source>
        <dbReference type="Proteomes" id="UP000234254"/>
    </source>
</evidence>
<dbReference type="PANTHER" id="PTHR23092:SF50">
    <property type="entry name" value="MTF2-LIKE C-TERMINAL DOMAIN-CONTAINING PROTEIN"/>
    <property type="match status" value="1"/>
</dbReference>
<accession>A0A2I1D3M5</accession>
<dbReference type="PANTHER" id="PTHR23092">
    <property type="entry name" value="POLY(A) RNA POLYMERASE"/>
    <property type="match status" value="1"/>
</dbReference>
<proteinExistence type="predicted"/>
<dbReference type="AlphaFoldDB" id="A0A2I1D3M5"/>
<protein>
    <submittedName>
        <fullName evidence="2">Uncharacterized protein</fullName>
    </submittedName>
</protein>
<organism evidence="2 3">
    <name type="scientific">Aspergillus campestris (strain IBT 28561)</name>
    <dbReference type="NCBI Taxonomy" id="1392248"/>
    <lineage>
        <taxon>Eukaryota</taxon>
        <taxon>Fungi</taxon>
        <taxon>Dikarya</taxon>
        <taxon>Ascomycota</taxon>
        <taxon>Pezizomycotina</taxon>
        <taxon>Eurotiomycetes</taxon>
        <taxon>Eurotiomycetidae</taxon>
        <taxon>Eurotiales</taxon>
        <taxon>Aspergillaceae</taxon>
        <taxon>Aspergillus</taxon>
        <taxon>Aspergillus subgen. Circumdati</taxon>
    </lineage>
</organism>
<dbReference type="GeneID" id="36544758"/>
<dbReference type="Gene3D" id="1.10.1410.10">
    <property type="match status" value="1"/>
</dbReference>
<dbReference type="GO" id="GO:0005730">
    <property type="term" value="C:nucleolus"/>
    <property type="evidence" value="ECO:0007669"/>
    <property type="project" value="TreeGrafter"/>
</dbReference>
<dbReference type="SUPFAM" id="SSF81301">
    <property type="entry name" value="Nucleotidyltransferase"/>
    <property type="match status" value="1"/>
</dbReference>
<evidence type="ECO:0000313" key="2">
    <source>
        <dbReference type="EMBL" id="PKY04469.1"/>
    </source>
</evidence>
<feature type="compositionally biased region" description="Low complexity" evidence="1">
    <location>
        <begin position="87"/>
        <end position="104"/>
    </location>
</feature>
<dbReference type="SUPFAM" id="SSF81631">
    <property type="entry name" value="PAP/OAS1 substrate-binding domain"/>
    <property type="match status" value="1"/>
</dbReference>
<dbReference type="InterPro" id="IPR045862">
    <property type="entry name" value="Trf4-like"/>
</dbReference>
<dbReference type="GO" id="GO:1990817">
    <property type="term" value="F:poly(A) RNA polymerase activity"/>
    <property type="evidence" value="ECO:0007669"/>
    <property type="project" value="InterPro"/>
</dbReference>
<dbReference type="Gene3D" id="3.30.460.10">
    <property type="entry name" value="Beta Polymerase, domain 2"/>
    <property type="match status" value="1"/>
</dbReference>
<dbReference type="RefSeq" id="XP_024693063.1">
    <property type="nucleotide sequence ID" value="XM_024837234.1"/>
</dbReference>
<sequence length="515" mass="57300">MCPSLSTIPLHSAFLSRASSPLYRLRTPPSCRRLHVTKYLQARGKGPTIYKNSLEKTLEAHRLSNRASVIRRVVSRDDVDQEPQEVPPSSVKPVPKTDSSAQSAPPTPAPRPVRKDKALPARSAPRPQVQWRTDEESGRPAQTPWLDYMEAGRKWSNGTARLHAEIRALESYLTPTPLEQETVDRIAKDVASLLRETVPQPPEVVGSRRTGLAMTHSGLDFIIPVPDPARSIDSIRKPSATRPQVLDAYADILRTVQGTLRKSPWFDDHVYLGDKHRSIVTGVHVPTGIPVRFSCGEGLPSSIEYIQDYLAEYPSARPLYMAVRLILETRGLFGSYESSLQPDCLLMLLVASLKMSHGRFHERDSLGEQLLTTLKLYGTDVDLTTTGVSLDPPSFFTAESVKQSIQAAGSDDLPAYLRGQRALINKKKRAAARHNQPAAARLCLQDPTNYMNDLGRQFHRPHQMQRTFAQAENGLRVSLRAWEDGDRGPDSSILAGTLRANFDDFEDLRGKLTSL</sequence>
<evidence type="ECO:0000256" key="1">
    <source>
        <dbReference type="SAM" id="MobiDB-lite"/>
    </source>
</evidence>
<dbReference type="VEuPathDB" id="FungiDB:P168DRAFT_290525"/>
<dbReference type="GO" id="GO:0003729">
    <property type="term" value="F:mRNA binding"/>
    <property type="evidence" value="ECO:0007669"/>
    <property type="project" value="TreeGrafter"/>
</dbReference>
<feature type="region of interest" description="Disordered" evidence="1">
    <location>
        <begin position="74"/>
        <end position="144"/>
    </location>
</feature>
<name>A0A2I1D3M5_ASPC2</name>
<gene>
    <name evidence="2" type="ORF">P168DRAFT_290525</name>
</gene>
<reference evidence="2" key="1">
    <citation type="submission" date="2016-12" db="EMBL/GenBank/DDBJ databases">
        <title>The genomes of Aspergillus section Nigri reveals drivers in fungal speciation.</title>
        <authorList>
            <consortium name="DOE Joint Genome Institute"/>
            <person name="Vesth T.C."/>
            <person name="Nybo J."/>
            <person name="Theobald S."/>
            <person name="Brandl J."/>
            <person name="Frisvad J.C."/>
            <person name="Nielsen K.F."/>
            <person name="Lyhne E.K."/>
            <person name="Kogle M.E."/>
            <person name="Kuo A."/>
            <person name="Riley R."/>
            <person name="Clum A."/>
            <person name="Nolan M."/>
            <person name="Lipzen A."/>
            <person name="Salamov A."/>
            <person name="Henrissat B."/>
            <person name="Wiebenga A."/>
            <person name="De vries R.P."/>
            <person name="Grigoriev I.V."/>
            <person name="Mortensen U.H."/>
            <person name="Andersen M.R."/>
            <person name="Baker S.E."/>
        </authorList>
    </citation>
    <scope>NUCLEOTIDE SEQUENCE</scope>
    <source>
        <strain evidence="2">IBT 28561</strain>
    </source>
</reference>
<dbReference type="GO" id="GO:0031499">
    <property type="term" value="C:TRAMP complex"/>
    <property type="evidence" value="ECO:0007669"/>
    <property type="project" value="TreeGrafter"/>
</dbReference>
<dbReference type="Proteomes" id="UP000234254">
    <property type="component" value="Unassembled WGS sequence"/>
</dbReference>
<dbReference type="EMBL" id="MSFM01000006">
    <property type="protein sequence ID" value="PKY04469.1"/>
    <property type="molecule type" value="Genomic_DNA"/>
</dbReference>
<dbReference type="InterPro" id="IPR043519">
    <property type="entry name" value="NT_sf"/>
</dbReference>
<dbReference type="GO" id="GO:0043634">
    <property type="term" value="P:polyadenylation-dependent ncRNA catabolic process"/>
    <property type="evidence" value="ECO:0007669"/>
    <property type="project" value="TreeGrafter"/>
</dbReference>